<evidence type="ECO:0000313" key="2">
    <source>
        <dbReference type="EMBL" id="MBM4568812.1"/>
    </source>
</evidence>
<evidence type="ECO:0000313" key="4">
    <source>
        <dbReference type="EMBL" id="NKT81917.1"/>
    </source>
</evidence>
<dbReference type="InterPro" id="IPR049978">
    <property type="entry name" value="SCO6880-like"/>
</dbReference>
<reference evidence="4" key="2">
    <citation type="journal article" date="2020" name="Environ. Microbiol.">
        <title>The novel and transferable erm(51) gene confers Macrolides, Lincosamides, and Streptogramins B (MLSB) resistance to clonal Rhodococcus equi in the environment.</title>
        <authorList>
            <person name="Huber L."/>
            <person name="Giguere S."/>
            <person name="Slovis N.M."/>
            <person name="Alvarez-Narvaez S."/>
            <person name="Hart K.A."/>
            <person name="Greiter M."/>
            <person name="Morris E.R.A."/>
            <person name="Cohen N.D."/>
        </authorList>
    </citation>
    <scope>NUCLEOTIDE SEQUENCE</scope>
    <source>
        <strain evidence="4">Lh_116_1</strain>
        <strain evidence="5">Lh_16_1</strain>
    </source>
</reference>
<dbReference type="Proteomes" id="UP000608063">
    <property type="component" value="Unassembled WGS sequence"/>
</dbReference>
<reference evidence="3" key="1">
    <citation type="submission" date="2019-11" db="EMBL/GenBank/DDBJ databases">
        <title>Spread of Macrolides and rifampicin resistant Rhodococcus equi in clinical isolates in the USA.</title>
        <authorList>
            <person name="Alvarez-Narvaez S."/>
            <person name="Huber L."/>
            <person name="Cohen N.D."/>
            <person name="Slovis N."/>
            <person name="Greiter M."/>
            <person name="Giguere S."/>
            <person name="Hart K."/>
        </authorList>
    </citation>
    <scope>NUCLEOTIDE SEQUENCE</scope>
    <source>
        <strain evidence="3">Lh_17</strain>
    </source>
</reference>
<dbReference type="EMBL" id="WVBC01000044">
    <property type="protein sequence ID" value="NKT81917.1"/>
    <property type="molecule type" value="Genomic_DNA"/>
</dbReference>
<dbReference type="Proteomes" id="UP000808906">
    <property type="component" value="Unassembled WGS sequence"/>
</dbReference>
<accession>A0A9Q2UR86</accession>
<dbReference type="EMBL" id="WUXR01000025">
    <property type="protein sequence ID" value="MBM4568881.1"/>
    <property type="molecule type" value="Genomic_DNA"/>
</dbReference>
<dbReference type="Proteomes" id="UP000603463">
    <property type="component" value="Unassembled WGS sequence"/>
</dbReference>
<dbReference type="EMBL" id="WUXR01000025">
    <property type="protein sequence ID" value="MBM4568812.1"/>
    <property type="molecule type" value="Genomic_DNA"/>
</dbReference>
<protein>
    <recommendedName>
        <fullName evidence="7">Integral membrane protein</fullName>
    </recommendedName>
</protein>
<sequence length="496" mass="54252">MTTTETPRRRTYGGLHEAPTTYLFGVSKKTFYVFATGVGIGILLMLFGFWLFGAVVLALVLLAWAPLAIRFGGRSGYEYMSVLLGWRKQTRRGQHILRAGTLSNQPGGRTRLPGIGATTEMWWGIDKLGRRFGMIHMPARHQYTIRLRCSVPGFAGVEQEQIDLDVANWGEFVNVSGQTGDIEAVVTVVETIPETGARQTSEIARLCKPGAPELAQAVVRESQSDVRLGIQLHTYMAITFRATTDAKRKDPMAMIADLAERIPSICQNLGTLRVQAVPMADFEIAAVVRRAYDPRPDVESAVEESLREGQPYVEWLDAGPVTAEENKDTYFHEGAASRTWVMNQPPSGAPTERVLQHLLEGNGDVPRKRITLIHRPMSPADAARAVESGYLSARGELNTQRGVGSVRAEMKVAAAERTRREEADGAGVTRVSMIVSISADSEAEVKSQSDIINSLASSCRLKVRIAWRHQAAAFLSGLGVGVLLQDHASTAKTLQA</sequence>
<evidence type="ECO:0000256" key="1">
    <source>
        <dbReference type="SAM" id="Phobius"/>
    </source>
</evidence>
<evidence type="ECO:0000313" key="5">
    <source>
        <dbReference type="EMBL" id="NKW44150.1"/>
    </source>
</evidence>
<organism evidence="3 6">
    <name type="scientific">Rhodococcus hoagii</name>
    <name type="common">Corynebacterium equii</name>
    <dbReference type="NCBI Taxonomy" id="43767"/>
    <lineage>
        <taxon>Bacteria</taxon>
        <taxon>Bacillati</taxon>
        <taxon>Actinomycetota</taxon>
        <taxon>Actinomycetes</taxon>
        <taxon>Mycobacteriales</taxon>
        <taxon>Nocardiaceae</taxon>
        <taxon>Prescottella</taxon>
    </lineage>
</organism>
<feature type="transmembrane region" description="Helical" evidence="1">
    <location>
        <begin position="31"/>
        <end position="64"/>
    </location>
</feature>
<name>A0A9Q2UR86_RHOHA</name>
<dbReference type="EMBL" id="WVDC01000017">
    <property type="protein sequence ID" value="NKW44150.1"/>
    <property type="molecule type" value="Genomic_DNA"/>
</dbReference>
<dbReference type="AlphaFoldDB" id="A0A9Q2UR86"/>
<comment type="caution">
    <text evidence="3">The sequence shown here is derived from an EMBL/GenBank/DDBJ whole genome shotgun (WGS) entry which is preliminary data.</text>
</comment>
<dbReference type="NCBIfam" id="NF042935">
    <property type="entry name" value="SCO6880_fam"/>
    <property type="match status" value="1"/>
</dbReference>
<evidence type="ECO:0008006" key="7">
    <source>
        <dbReference type="Google" id="ProtNLM"/>
    </source>
</evidence>
<evidence type="ECO:0000313" key="3">
    <source>
        <dbReference type="EMBL" id="MBM4568881.1"/>
    </source>
</evidence>
<evidence type="ECO:0000313" key="6">
    <source>
        <dbReference type="Proteomes" id="UP000808906"/>
    </source>
</evidence>
<keyword evidence="1" id="KW-0472">Membrane</keyword>
<keyword evidence="1" id="KW-1133">Transmembrane helix</keyword>
<proteinExistence type="predicted"/>
<keyword evidence="1" id="KW-0812">Transmembrane</keyword>
<gene>
    <name evidence="2" type="ORF">GS441_26420</name>
    <name evidence="3" type="ORF">GS441_26765</name>
    <name evidence="4" type="ORF">GS882_28245</name>
    <name evidence="5" type="ORF">GS947_21950</name>
</gene>
<dbReference type="RefSeq" id="WP_202979204.1">
    <property type="nucleotide sequence ID" value="NZ_CP095479.1"/>
</dbReference>